<dbReference type="Gene3D" id="2.20.130.30">
    <property type="entry name" value="Protein of unknown function DUF2782"/>
    <property type="match status" value="1"/>
</dbReference>
<dbReference type="Pfam" id="PF11191">
    <property type="entry name" value="DUF2782"/>
    <property type="match status" value="1"/>
</dbReference>
<evidence type="ECO:0000313" key="2">
    <source>
        <dbReference type="EMBL" id="XCJ80136.1"/>
    </source>
</evidence>
<gene>
    <name evidence="2" type="ORF">ABV408_02900</name>
</gene>
<dbReference type="AlphaFoldDB" id="A0AB74UH86"/>
<dbReference type="EMBL" id="CP159578">
    <property type="protein sequence ID" value="XCJ80136.1"/>
    <property type="molecule type" value="Genomic_DNA"/>
</dbReference>
<protein>
    <submittedName>
        <fullName evidence="2">DUF2782 domain-containing protein</fullName>
    </submittedName>
</protein>
<feature type="signal peptide" evidence="1">
    <location>
        <begin position="1"/>
        <end position="37"/>
    </location>
</feature>
<keyword evidence="1" id="KW-0732">Signal</keyword>
<reference evidence="2" key="1">
    <citation type="submission" date="2024-06" db="EMBL/GenBank/DDBJ databases">
        <title>Complete genome of Salinicola endophyticus HNIBRBA4755.</title>
        <authorList>
            <person name="Shin S.Y."/>
            <person name="Kang H."/>
            <person name="Song J."/>
        </authorList>
    </citation>
    <scope>NUCLEOTIDE SEQUENCE</scope>
    <source>
        <strain evidence="2">HNIBRBA4755</strain>
    </source>
</reference>
<evidence type="ECO:0000256" key="1">
    <source>
        <dbReference type="SAM" id="SignalP"/>
    </source>
</evidence>
<proteinExistence type="predicted"/>
<accession>A0AB74UH86</accession>
<dbReference type="InterPro" id="IPR021357">
    <property type="entry name" value="DUF2782"/>
</dbReference>
<name>A0AB74UH86_9GAMM</name>
<sequence length="105" mass="11502">MPKTTLHTRLQALRHPLPGALLATLLVATALTSTALAQNTPTPQVTTHSDAQQTVSEYRLNGKLYAIRVAPKSGQAYFLYDADGDGNYQRRDADTVPVPAWVQRE</sequence>
<feature type="chain" id="PRO_5044490478" evidence="1">
    <location>
        <begin position="38"/>
        <end position="105"/>
    </location>
</feature>
<organism evidence="2">
    <name type="scientific">Salinicola endophyticus</name>
    <dbReference type="NCBI Taxonomy" id="1949083"/>
    <lineage>
        <taxon>Bacteria</taxon>
        <taxon>Pseudomonadati</taxon>
        <taxon>Pseudomonadota</taxon>
        <taxon>Gammaproteobacteria</taxon>
        <taxon>Oceanospirillales</taxon>
        <taxon>Halomonadaceae</taxon>
        <taxon>Salinicola</taxon>
    </lineage>
</organism>
<dbReference type="RefSeq" id="WP_353980977.1">
    <property type="nucleotide sequence ID" value="NZ_CP159578.1"/>
</dbReference>